<evidence type="ECO:0000313" key="2">
    <source>
        <dbReference type="EMBL" id="EIM26003.1"/>
    </source>
</evidence>
<evidence type="ECO:0000259" key="1">
    <source>
        <dbReference type="Pfam" id="PF13649"/>
    </source>
</evidence>
<dbReference type="PANTHER" id="PTHR43591">
    <property type="entry name" value="METHYLTRANSFERASE"/>
    <property type="match status" value="1"/>
</dbReference>
<dbReference type="GO" id="GO:0032259">
    <property type="term" value="P:methylation"/>
    <property type="evidence" value="ECO:0007669"/>
    <property type="project" value="UniProtKB-KW"/>
</dbReference>
<dbReference type="SUPFAM" id="SSF53335">
    <property type="entry name" value="S-adenosyl-L-methionine-dependent methyltransferases"/>
    <property type="match status" value="1"/>
</dbReference>
<proteinExistence type="predicted"/>
<dbReference type="HOGENOM" id="CLU_102142_0_0_5"/>
<keyword evidence="2" id="KW-0830">Ubiquinone</keyword>
<dbReference type="InterPro" id="IPR041698">
    <property type="entry name" value="Methyltransf_25"/>
</dbReference>
<dbReference type="Gene3D" id="3.40.50.150">
    <property type="entry name" value="Vaccinia Virus protein VP39"/>
    <property type="match status" value="1"/>
</dbReference>
<feature type="domain" description="Methyltransferase" evidence="1">
    <location>
        <begin position="57"/>
        <end position="151"/>
    </location>
</feature>
<gene>
    <name evidence="2" type="ORF">MicloDRAFT_00067330</name>
</gene>
<reference evidence="2 3" key="1">
    <citation type="submission" date="2012-02" db="EMBL/GenBank/DDBJ databases">
        <title>Improved High-Quality Draft sequence of Microvirga sp. WSM3557.</title>
        <authorList>
            <consortium name="US DOE Joint Genome Institute"/>
            <person name="Lucas S."/>
            <person name="Han J."/>
            <person name="Lapidus A."/>
            <person name="Cheng J.-F."/>
            <person name="Goodwin L."/>
            <person name="Pitluck S."/>
            <person name="Peters L."/>
            <person name="Zhang X."/>
            <person name="Detter J.C."/>
            <person name="Han C."/>
            <person name="Tapia R."/>
            <person name="Land M."/>
            <person name="Hauser L."/>
            <person name="Kyrpides N."/>
            <person name="Ivanova N."/>
            <person name="Pagani I."/>
            <person name="Brau L."/>
            <person name="Yates R."/>
            <person name="O'Hara G."/>
            <person name="Rui T."/>
            <person name="Howieson J."/>
            <person name="Reeve W."/>
            <person name="Woyke T."/>
        </authorList>
    </citation>
    <scope>NUCLEOTIDE SEQUENCE [LARGE SCALE GENOMIC DNA]</scope>
    <source>
        <strain evidence="2 3">WSM3557</strain>
    </source>
</reference>
<keyword evidence="2" id="KW-0489">Methyltransferase</keyword>
<keyword evidence="3" id="KW-1185">Reference proteome</keyword>
<dbReference type="PANTHER" id="PTHR43591:SF110">
    <property type="entry name" value="RHODANESE DOMAIN-CONTAINING PROTEIN"/>
    <property type="match status" value="1"/>
</dbReference>
<evidence type="ECO:0000313" key="3">
    <source>
        <dbReference type="Proteomes" id="UP000003947"/>
    </source>
</evidence>
<dbReference type="AlphaFoldDB" id="I4YPW1"/>
<dbReference type="InterPro" id="IPR029063">
    <property type="entry name" value="SAM-dependent_MTases_sf"/>
</dbReference>
<protein>
    <submittedName>
        <fullName evidence="2">Methylase involved in ubiquinone/menaquinone biosynthesis</fullName>
    </submittedName>
</protein>
<accession>I4YPW1</accession>
<organism evidence="2 3">
    <name type="scientific">Microvirga lotononidis</name>
    <dbReference type="NCBI Taxonomy" id="864069"/>
    <lineage>
        <taxon>Bacteria</taxon>
        <taxon>Pseudomonadati</taxon>
        <taxon>Pseudomonadota</taxon>
        <taxon>Alphaproteobacteria</taxon>
        <taxon>Hyphomicrobiales</taxon>
        <taxon>Methylobacteriaceae</taxon>
        <taxon>Microvirga</taxon>
    </lineage>
</organism>
<dbReference type="eggNOG" id="COG2226">
    <property type="taxonomic scope" value="Bacteria"/>
</dbReference>
<dbReference type="GO" id="GO:0008168">
    <property type="term" value="F:methyltransferase activity"/>
    <property type="evidence" value="ECO:0007669"/>
    <property type="project" value="UniProtKB-KW"/>
</dbReference>
<name>I4YPW1_9HYPH</name>
<dbReference type="PATRIC" id="fig|864069.3.peg.7196"/>
<sequence length="255" mass="29300">MDGPEVERIRRAYEHYRRHGKWNDPNPGREYMISEGHRDLETIFNDASVYSLPDCRILDIGCGSGNLLGWFHEHGAQARNLYGIDLVPDRIDAARRRYPEFTFEQANAETLNFPDKSFDLISVFTVFSSVLDDRMSSKIAGTITRLLKPDGAIVWYDLRYPNPRNPHVRAMTKAQIRRLFPDFALDLKSTTLLPPIAERLGRHTQWLYPLIRKVPALRSHYMGIISRNLVLLGLLLSGEFLAFDLMALESRPAES</sequence>
<dbReference type="CDD" id="cd02440">
    <property type="entry name" value="AdoMet_MTases"/>
    <property type="match status" value="1"/>
</dbReference>
<dbReference type="Proteomes" id="UP000003947">
    <property type="component" value="Unassembled WGS sequence"/>
</dbReference>
<dbReference type="EMBL" id="JH660647">
    <property type="protein sequence ID" value="EIM26003.1"/>
    <property type="molecule type" value="Genomic_DNA"/>
</dbReference>
<dbReference type="Pfam" id="PF13649">
    <property type="entry name" value="Methyltransf_25"/>
    <property type="match status" value="1"/>
</dbReference>
<dbReference type="STRING" id="864069.MicloDRAFT_00067330"/>
<keyword evidence="2" id="KW-0808">Transferase</keyword>